<feature type="region of interest" description="Disordered" evidence="1">
    <location>
        <begin position="1"/>
        <end position="28"/>
    </location>
</feature>
<dbReference type="Proteomes" id="UP001501638">
    <property type="component" value="Unassembled WGS sequence"/>
</dbReference>
<evidence type="ECO:0000313" key="4">
    <source>
        <dbReference type="Proteomes" id="UP001501638"/>
    </source>
</evidence>
<feature type="compositionally biased region" description="Polar residues" evidence="1">
    <location>
        <begin position="1"/>
        <end position="11"/>
    </location>
</feature>
<sequence>MNTPTHDTAGTSRPAVPDAPARRSGGRPRRAAAFARRLVRLAVRFEIDMWTNLGRWLLRRPDVPPHGAAFAYREPVLLPILAFFFLSLFEVVAVDLLVPWPWRWLRLLVLALGVWGVVWMLGVLAAVTVRPHVVAPSGLWVRYGSGLDVRIPWDAVAGARHLRAGRDGRTVQVDGDTLYVQVSHQTTVEVALARPVAVALPRGRTAEVTAVRLHADDAAGLVTAVRERVGAGAGR</sequence>
<evidence type="ECO:0008006" key="5">
    <source>
        <dbReference type="Google" id="ProtNLM"/>
    </source>
</evidence>
<comment type="caution">
    <text evidence="3">The sequence shown here is derived from an EMBL/GenBank/DDBJ whole genome shotgun (WGS) entry which is preliminary data.</text>
</comment>
<gene>
    <name evidence="3" type="ORF">GCM10010405_26430</name>
</gene>
<reference evidence="4" key="1">
    <citation type="journal article" date="2019" name="Int. J. Syst. Evol. Microbiol.">
        <title>The Global Catalogue of Microorganisms (GCM) 10K type strain sequencing project: providing services to taxonomists for standard genome sequencing and annotation.</title>
        <authorList>
            <consortium name="The Broad Institute Genomics Platform"/>
            <consortium name="The Broad Institute Genome Sequencing Center for Infectious Disease"/>
            <person name="Wu L."/>
            <person name="Ma J."/>
        </authorList>
    </citation>
    <scope>NUCLEOTIDE SEQUENCE [LARGE SCALE GENOMIC DNA]</scope>
    <source>
        <strain evidence="4">JCM 6305</strain>
    </source>
</reference>
<evidence type="ECO:0000313" key="3">
    <source>
        <dbReference type="EMBL" id="GAA2441707.1"/>
    </source>
</evidence>
<keyword evidence="2" id="KW-0812">Transmembrane</keyword>
<proteinExistence type="predicted"/>
<accession>A0ABP5X4F0</accession>
<keyword evidence="4" id="KW-1185">Reference proteome</keyword>
<keyword evidence="2" id="KW-0472">Membrane</keyword>
<feature type="transmembrane region" description="Helical" evidence="2">
    <location>
        <begin position="104"/>
        <end position="127"/>
    </location>
</feature>
<evidence type="ECO:0000256" key="1">
    <source>
        <dbReference type="SAM" id="MobiDB-lite"/>
    </source>
</evidence>
<dbReference type="RefSeq" id="WP_344322476.1">
    <property type="nucleotide sequence ID" value="NZ_BAAASZ010000020.1"/>
</dbReference>
<keyword evidence="2" id="KW-1133">Transmembrane helix</keyword>
<feature type="transmembrane region" description="Helical" evidence="2">
    <location>
        <begin position="76"/>
        <end position="98"/>
    </location>
</feature>
<name>A0ABP5X4F0_9ACTN</name>
<evidence type="ECO:0000256" key="2">
    <source>
        <dbReference type="SAM" id="Phobius"/>
    </source>
</evidence>
<organism evidence="3 4">
    <name type="scientific">Streptomyces macrosporus</name>
    <dbReference type="NCBI Taxonomy" id="44032"/>
    <lineage>
        <taxon>Bacteria</taxon>
        <taxon>Bacillati</taxon>
        <taxon>Actinomycetota</taxon>
        <taxon>Actinomycetes</taxon>
        <taxon>Kitasatosporales</taxon>
        <taxon>Streptomycetaceae</taxon>
        <taxon>Streptomyces</taxon>
    </lineage>
</organism>
<dbReference type="EMBL" id="BAAASZ010000020">
    <property type="protein sequence ID" value="GAA2441707.1"/>
    <property type="molecule type" value="Genomic_DNA"/>
</dbReference>
<protein>
    <recommendedName>
        <fullName evidence="5">PH domain-containing protein</fullName>
    </recommendedName>
</protein>